<keyword evidence="2" id="KW-1185">Reference proteome</keyword>
<accession>A0AAE0C643</accession>
<evidence type="ECO:0000313" key="2">
    <source>
        <dbReference type="Proteomes" id="UP001190700"/>
    </source>
</evidence>
<dbReference type="Proteomes" id="UP001190700">
    <property type="component" value="Unassembled WGS sequence"/>
</dbReference>
<organism evidence="1 2">
    <name type="scientific">Cymbomonas tetramitiformis</name>
    <dbReference type="NCBI Taxonomy" id="36881"/>
    <lineage>
        <taxon>Eukaryota</taxon>
        <taxon>Viridiplantae</taxon>
        <taxon>Chlorophyta</taxon>
        <taxon>Pyramimonadophyceae</taxon>
        <taxon>Pyramimonadales</taxon>
        <taxon>Pyramimonadaceae</taxon>
        <taxon>Cymbomonas</taxon>
    </lineage>
</organism>
<dbReference type="EMBL" id="LGRX02028090">
    <property type="protein sequence ID" value="KAK3248434.1"/>
    <property type="molecule type" value="Genomic_DNA"/>
</dbReference>
<reference evidence="1 2" key="1">
    <citation type="journal article" date="2015" name="Genome Biol. Evol.">
        <title>Comparative Genomics of a Bacterivorous Green Alga Reveals Evolutionary Causalities and Consequences of Phago-Mixotrophic Mode of Nutrition.</title>
        <authorList>
            <person name="Burns J.A."/>
            <person name="Paasch A."/>
            <person name="Narechania A."/>
            <person name="Kim E."/>
        </authorList>
    </citation>
    <scope>NUCLEOTIDE SEQUENCE [LARGE SCALE GENOMIC DNA]</scope>
    <source>
        <strain evidence="1 2">PLY_AMNH</strain>
    </source>
</reference>
<protein>
    <submittedName>
        <fullName evidence="1">Uncharacterized protein</fullName>
    </submittedName>
</protein>
<sequence length="297" mass="32156">MACEECDMDAADKNYEIVSAFQIAFDSGDDTAFARLCAQSRGAGFPPSAQAGCRWCWRRTALSDATPRLSAATVEGDAVKHDTVEIAERDTSEIDMPFPKQLADTEPPFAKSFMDNVSVSLGFTEDSKVSMHSSPLTIPYFISPANDLAVDVINLESDSESDIEDEDGPIRYDTLPPPALRVGGVKLQRGGIGGFLTAADVPALFVRLSRMCLIGVTAGSALGCDIATPLMVSDHGFWQSDTAAYDTLDFVIDNNFTLISGILDSYNMDISDLDFEIENYNAYTFCEVCPADHFQSG</sequence>
<proteinExistence type="predicted"/>
<gene>
    <name evidence="1" type="ORF">CYMTET_42100</name>
</gene>
<dbReference type="AlphaFoldDB" id="A0AAE0C643"/>
<name>A0AAE0C643_9CHLO</name>
<comment type="caution">
    <text evidence="1">The sequence shown here is derived from an EMBL/GenBank/DDBJ whole genome shotgun (WGS) entry which is preliminary data.</text>
</comment>
<evidence type="ECO:0000313" key="1">
    <source>
        <dbReference type="EMBL" id="KAK3248434.1"/>
    </source>
</evidence>